<dbReference type="Gene3D" id="3.40.50.1820">
    <property type="entry name" value="alpha/beta hydrolase"/>
    <property type="match status" value="1"/>
</dbReference>
<proteinExistence type="inferred from homology"/>
<comment type="similarity">
    <text evidence="1">Belongs to the AB hydrolase superfamily. AB hydrolase 2 family.</text>
</comment>
<dbReference type="EC" id="3.1.2.22" evidence="2"/>
<organism evidence="5">
    <name type="scientific">Lygus hesperus</name>
    <name type="common">Western plant bug</name>
    <dbReference type="NCBI Taxonomy" id="30085"/>
    <lineage>
        <taxon>Eukaryota</taxon>
        <taxon>Metazoa</taxon>
        <taxon>Ecdysozoa</taxon>
        <taxon>Arthropoda</taxon>
        <taxon>Hexapoda</taxon>
        <taxon>Insecta</taxon>
        <taxon>Pterygota</taxon>
        <taxon>Neoptera</taxon>
        <taxon>Paraneoptera</taxon>
        <taxon>Hemiptera</taxon>
        <taxon>Heteroptera</taxon>
        <taxon>Panheteroptera</taxon>
        <taxon>Cimicomorpha</taxon>
        <taxon>Miridae</taxon>
        <taxon>Mirini</taxon>
        <taxon>Lygus</taxon>
    </lineage>
</organism>
<dbReference type="PANTHER" id="PTHR10655:SF17">
    <property type="entry name" value="LYSOPHOSPHOLIPASE-LIKE PROTEIN 1"/>
    <property type="match status" value="1"/>
</dbReference>
<feature type="domain" description="Phospholipase/carboxylesterase/thioesterase" evidence="4">
    <location>
        <begin position="2"/>
        <end position="30"/>
    </location>
</feature>
<dbReference type="EMBL" id="GBHO01028509">
    <property type="protein sequence ID" value="JAG15095.1"/>
    <property type="molecule type" value="Transcribed_RNA"/>
</dbReference>
<gene>
    <name evidence="5" type="ORF">CM83_13114</name>
</gene>
<dbReference type="GO" id="GO:0052689">
    <property type="term" value="F:carboxylic ester hydrolase activity"/>
    <property type="evidence" value="ECO:0007669"/>
    <property type="project" value="TreeGrafter"/>
</dbReference>
<accession>A0A0A9XDG4</accession>
<evidence type="ECO:0000259" key="4">
    <source>
        <dbReference type="Pfam" id="PF02230"/>
    </source>
</evidence>
<dbReference type="InterPro" id="IPR029058">
    <property type="entry name" value="AB_hydrolase_fold"/>
</dbReference>
<dbReference type="Pfam" id="PF02230">
    <property type="entry name" value="Abhydrolase_2"/>
    <property type="match status" value="2"/>
</dbReference>
<sequence length="110" mass="12082">MKFICPSAPRMPITANFGMLVPAWFDVNELGMLLHSILYAQCHNICPSMNGYTGTRNFPTDGWKGLLESVQMVRRILIDEVDSGTPPHRIIIAGFSQGAIVAIATAFNTD</sequence>
<dbReference type="GO" id="GO:0005737">
    <property type="term" value="C:cytoplasm"/>
    <property type="evidence" value="ECO:0007669"/>
    <property type="project" value="TreeGrafter"/>
</dbReference>
<evidence type="ECO:0000313" key="5">
    <source>
        <dbReference type="EMBL" id="JAG15095.1"/>
    </source>
</evidence>
<dbReference type="PANTHER" id="PTHR10655">
    <property type="entry name" value="LYSOPHOSPHOLIPASE-RELATED"/>
    <property type="match status" value="1"/>
</dbReference>
<dbReference type="SUPFAM" id="SSF53474">
    <property type="entry name" value="alpha/beta-Hydrolases"/>
    <property type="match status" value="1"/>
</dbReference>
<reference evidence="5" key="1">
    <citation type="journal article" date="2014" name="PLoS ONE">
        <title>Transcriptome-Based Identification of ABC Transporters in the Western Tarnished Plant Bug Lygus hesperus.</title>
        <authorList>
            <person name="Hull J.J."/>
            <person name="Chaney K."/>
            <person name="Geib S.M."/>
            <person name="Fabrick J.A."/>
            <person name="Brent C.S."/>
            <person name="Walsh D."/>
            <person name="Lavine L.C."/>
        </authorList>
    </citation>
    <scope>NUCLEOTIDE SEQUENCE</scope>
</reference>
<protein>
    <recommendedName>
        <fullName evidence="2">palmitoyl-protein hydrolase</fullName>
        <ecNumber evidence="2">3.1.2.22</ecNumber>
    </recommendedName>
</protein>
<keyword evidence="3" id="KW-0378">Hydrolase</keyword>
<reference evidence="5" key="2">
    <citation type="submission" date="2014-07" db="EMBL/GenBank/DDBJ databases">
        <authorList>
            <person name="Hull J."/>
        </authorList>
    </citation>
    <scope>NUCLEOTIDE SEQUENCE</scope>
</reference>
<feature type="domain" description="Phospholipase/carboxylesterase/thioesterase" evidence="4">
    <location>
        <begin position="65"/>
        <end position="107"/>
    </location>
</feature>
<dbReference type="InterPro" id="IPR050565">
    <property type="entry name" value="LYPA1-2/EST-like"/>
</dbReference>
<name>A0A0A9XDG4_LYGHE</name>
<dbReference type="InterPro" id="IPR003140">
    <property type="entry name" value="PLipase/COase/thioEstase"/>
</dbReference>
<evidence type="ECO:0000256" key="2">
    <source>
        <dbReference type="ARBA" id="ARBA00012423"/>
    </source>
</evidence>
<evidence type="ECO:0000256" key="3">
    <source>
        <dbReference type="ARBA" id="ARBA00022801"/>
    </source>
</evidence>
<dbReference type="GO" id="GO:0008474">
    <property type="term" value="F:palmitoyl-(protein) hydrolase activity"/>
    <property type="evidence" value="ECO:0007669"/>
    <property type="project" value="UniProtKB-EC"/>
</dbReference>
<dbReference type="AlphaFoldDB" id="A0A0A9XDG4"/>
<evidence type="ECO:0000256" key="1">
    <source>
        <dbReference type="ARBA" id="ARBA00006499"/>
    </source>
</evidence>